<evidence type="ECO:0000256" key="4">
    <source>
        <dbReference type="ARBA" id="ARBA00022771"/>
    </source>
</evidence>
<organism evidence="9 10">
    <name type="scientific">Tauraco erythrolophus</name>
    <name type="common">Red-crested turaco</name>
    <dbReference type="NCBI Taxonomy" id="121530"/>
    <lineage>
        <taxon>Eukaryota</taxon>
        <taxon>Metazoa</taxon>
        <taxon>Chordata</taxon>
        <taxon>Craniata</taxon>
        <taxon>Vertebrata</taxon>
        <taxon>Euteleostomi</taxon>
        <taxon>Archelosauria</taxon>
        <taxon>Archosauria</taxon>
        <taxon>Dinosauria</taxon>
        <taxon>Saurischia</taxon>
        <taxon>Theropoda</taxon>
        <taxon>Coelurosauria</taxon>
        <taxon>Aves</taxon>
        <taxon>Neognathae</taxon>
        <taxon>Neoaves</taxon>
        <taxon>Otidimorphae</taxon>
        <taxon>Musophagiformes</taxon>
        <taxon>Musophagidae</taxon>
        <taxon>Tauraco</taxon>
    </lineage>
</organism>
<evidence type="ECO:0000256" key="1">
    <source>
        <dbReference type="ARBA" id="ARBA00004123"/>
    </source>
</evidence>
<gene>
    <name evidence="9" type="ORF">N340_10708</name>
</gene>
<dbReference type="FunFam" id="3.30.160.60:FF:001498">
    <property type="entry name" value="Zinc finger protein 404"/>
    <property type="match status" value="1"/>
</dbReference>
<dbReference type="PROSITE" id="PS50157">
    <property type="entry name" value="ZINC_FINGER_C2H2_2"/>
    <property type="match status" value="2"/>
</dbReference>
<evidence type="ECO:0000256" key="3">
    <source>
        <dbReference type="ARBA" id="ARBA00022737"/>
    </source>
</evidence>
<protein>
    <submittedName>
        <fullName evidence="9">Zinc finger protein 554</fullName>
    </submittedName>
</protein>
<feature type="non-terminal residue" evidence="9">
    <location>
        <position position="47"/>
    </location>
</feature>
<reference evidence="9 10" key="1">
    <citation type="submission" date="2014-04" db="EMBL/GenBank/DDBJ databases">
        <title>Genome evolution of avian class.</title>
        <authorList>
            <person name="Zhang G."/>
            <person name="Li C."/>
        </authorList>
    </citation>
    <scope>NUCLEOTIDE SEQUENCE [LARGE SCALE GENOMIC DNA]</scope>
    <source>
        <strain evidence="9">BGI_N340</strain>
    </source>
</reference>
<dbReference type="FunFam" id="3.30.160.60:FF:000176">
    <property type="entry name" value="zinc finger protein 70"/>
    <property type="match status" value="1"/>
</dbReference>
<keyword evidence="4 7" id="KW-0863">Zinc-finger</keyword>
<evidence type="ECO:0000256" key="2">
    <source>
        <dbReference type="ARBA" id="ARBA00022723"/>
    </source>
</evidence>
<dbReference type="Proteomes" id="UP000053661">
    <property type="component" value="Unassembled WGS sequence"/>
</dbReference>
<dbReference type="AlphaFoldDB" id="A0A093BSM2"/>
<dbReference type="PANTHER" id="PTHR23226">
    <property type="entry name" value="ZINC FINGER AND SCAN DOMAIN-CONTAINING"/>
    <property type="match status" value="1"/>
</dbReference>
<dbReference type="EMBL" id="KL452477">
    <property type="protein sequence ID" value="KFV06725.1"/>
    <property type="molecule type" value="Genomic_DNA"/>
</dbReference>
<dbReference type="Pfam" id="PF13465">
    <property type="entry name" value="zf-H2C2_2"/>
    <property type="match status" value="1"/>
</dbReference>
<evidence type="ECO:0000259" key="8">
    <source>
        <dbReference type="PROSITE" id="PS50157"/>
    </source>
</evidence>
<feature type="non-terminal residue" evidence="9">
    <location>
        <position position="1"/>
    </location>
</feature>
<dbReference type="GO" id="GO:0005634">
    <property type="term" value="C:nucleus"/>
    <property type="evidence" value="ECO:0007669"/>
    <property type="project" value="UniProtKB-SubCell"/>
</dbReference>
<dbReference type="GO" id="GO:0008270">
    <property type="term" value="F:zinc ion binding"/>
    <property type="evidence" value="ECO:0007669"/>
    <property type="project" value="UniProtKB-KW"/>
</dbReference>
<feature type="domain" description="C2H2-type" evidence="8">
    <location>
        <begin position="1"/>
        <end position="26"/>
    </location>
</feature>
<dbReference type="SUPFAM" id="SSF57667">
    <property type="entry name" value="beta-beta-alpha zinc fingers"/>
    <property type="match status" value="1"/>
</dbReference>
<dbReference type="GO" id="GO:0000981">
    <property type="term" value="F:DNA-binding transcription factor activity, RNA polymerase II-specific"/>
    <property type="evidence" value="ECO:0007669"/>
    <property type="project" value="TreeGrafter"/>
</dbReference>
<dbReference type="Gene3D" id="3.30.160.60">
    <property type="entry name" value="Classic Zinc Finger"/>
    <property type="match status" value="2"/>
</dbReference>
<keyword evidence="10" id="KW-1185">Reference proteome</keyword>
<evidence type="ECO:0000256" key="7">
    <source>
        <dbReference type="PROSITE-ProRule" id="PRU00042"/>
    </source>
</evidence>
<sequence length="47" mass="5329">CSQCGKSFCIRSILVRHQRQHTGEKPYKCHECGKGFGPSSSLIIHQR</sequence>
<dbReference type="GO" id="GO:0000978">
    <property type="term" value="F:RNA polymerase II cis-regulatory region sequence-specific DNA binding"/>
    <property type="evidence" value="ECO:0007669"/>
    <property type="project" value="TreeGrafter"/>
</dbReference>
<dbReference type="InterPro" id="IPR036236">
    <property type="entry name" value="Znf_C2H2_sf"/>
</dbReference>
<keyword evidence="3" id="KW-0677">Repeat</keyword>
<comment type="subcellular location">
    <subcellularLocation>
        <location evidence="1">Nucleus</location>
    </subcellularLocation>
</comment>
<evidence type="ECO:0000313" key="10">
    <source>
        <dbReference type="Proteomes" id="UP000053661"/>
    </source>
</evidence>
<evidence type="ECO:0000256" key="5">
    <source>
        <dbReference type="ARBA" id="ARBA00022833"/>
    </source>
</evidence>
<accession>A0A093BSM2</accession>
<evidence type="ECO:0000256" key="6">
    <source>
        <dbReference type="ARBA" id="ARBA00023242"/>
    </source>
</evidence>
<keyword evidence="6" id="KW-0539">Nucleus</keyword>
<keyword evidence="5" id="KW-0862">Zinc</keyword>
<proteinExistence type="predicted"/>
<dbReference type="InterPro" id="IPR013087">
    <property type="entry name" value="Znf_C2H2_type"/>
</dbReference>
<feature type="domain" description="C2H2-type" evidence="8">
    <location>
        <begin position="27"/>
        <end position="47"/>
    </location>
</feature>
<name>A0A093BSM2_TAUER</name>
<keyword evidence="2" id="KW-0479">Metal-binding</keyword>
<evidence type="ECO:0000313" key="9">
    <source>
        <dbReference type="EMBL" id="KFV06725.1"/>
    </source>
</evidence>
<dbReference type="PANTHER" id="PTHR23226:SF405">
    <property type="entry name" value="GASTRULA ZINC FINGER PROTEIN XLCGF26.1-LIKE-RELATED"/>
    <property type="match status" value="1"/>
</dbReference>
<dbReference type="PROSITE" id="PS00028">
    <property type="entry name" value="ZINC_FINGER_C2H2_1"/>
    <property type="match status" value="1"/>
</dbReference>